<reference evidence="2" key="1">
    <citation type="journal article" date="2019" name="Int. J. Syst. Evol. Microbiol.">
        <title>The Global Catalogue of Microorganisms (GCM) 10K type strain sequencing project: providing services to taxonomists for standard genome sequencing and annotation.</title>
        <authorList>
            <consortium name="The Broad Institute Genomics Platform"/>
            <consortium name="The Broad Institute Genome Sequencing Center for Infectious Disease"/>
            <person name="Wu L."/>
            <person name="Ma J."/>
        </authorList>
    </citation>
    <scope>NUCLEOTIDE SEQUENCE [LARGE SCALE GENOMIC DNA]</scope>
    <source>
        <strain evidence="2">CCUG 56607</strain>
    </source>
</reference>
<proteinExistence type="predicted"/>
<evidence type="ECO:0000313" key="1">
    <source>
        <dbReference type="EMBL" id="MFD1019998.1"/>
    </source>
</evidence>
<dbReference type="Pfam" id="PF09953">
    <property type="entry name" value="DUF2187"/>
    <property type="match status" value="1"/>
</dbReference>
<dbReference type="RefSeq" id="WP_386060827.1">
    <property type="nucleotide sequence ID" value="NZ_JBHTKL010000005.1"/>
</dbReference>
<dbReference type="InterPro" id="IPR018690">
    <property type="entry name" value="DUF2187"/>
</dbReference>
<organism evidence="1 2">
    <name type="scientific">Thalassobacillus hwangdonensis</name>
    <dbReference type="NCBI Taxonomy" id="546108"/>
    <lineage>
        <taxon>Bacteria</taxon>
        <taxon>Bacillati</taxon>
        <taxon>Bacillota</taxon>
        <taxon>Bacilli</taxon>
        <taxon>Bacillales</taxon>
        <taxon>Bacillaceae</taxon>
        <taxon>Thalassobacillus</taxon>
    </lineage>
</organism>
<name>A0ABW3L496_9BACI</name>
<sequence>MEMMEEHEAKVGDIIAFELLGDQVKGKVIPSSCKRCIMVDLSIMENFNEIEFEHQRTIVAPGKYKVLEQR</sequence>
<protein>
    <submittedName>
        <fullName evidence="1">DUF2187 family protein</fullName>
    </submittedName>
</protein>
<gene>
    <name evidence="1" type="ORF">ACFQ2J_12500</name>
</gene>
<dbReference type="Proteomes" id="UP001596990">
    <property type="component" value="Unassembled WGS sequence"/>
</dbReference>
<evidence type="ECO:0000313" key="2">
    <source>
        <dbReference type="Proteomes" id="UP001596990"/>
    </source>
</evidence>
<comment type="caution">
    <text evidence="1">The sequence shown here is derived from an EMBL/GenBank/DDBJ whole genome shotgun (WGS) entry which is preliminary data.</text>
</comment>
<keyword evidence="2" id="KW-1185">Reference proteome</keyword>
<accession>A0ABW3L496</accession>
<dbReference type="EMBL" id="JBHTKL010000005">
    <property type="protein sequence ID" value="MFD1019998.1"/>
    <property type="molecule type" value="Genomic_DNA"/>
</dbReference>